<evidence type="ECO:0000313" key="2">
    <source>
        <dbReference type="Proteomes" id="UP000631114"/>
    </source>
</evidence>
<dbReference type="Proteomes" id="UP000631114">
    <property type="component" value="Unassembled WGS sequence"/>
</dbReference>
<name>A0A835IVL0_9MAGN</name>
<sequence>MKRLLYPIQHLKLISIFLFFSVIFYEAFAIDGFIVATTVQTKLGASKSCNGKAKVDIEPDQEREVGQFTLGRVDNLALLPPSN</sequence>
<comment type="caution">
    <text evidence="1">The sequence shown here is derived from an EMBL/GenBank/DDBJ whole genome shotgun (WGS) entry which is preliminary data.</text>
</comment>
<evidence type="ECO:0000313" key="1">
    <source>
        <dbReference type="EMBL" id="KAF9624209.1"/>
    </source>
</evidence>
<gene>
    <name evidence="1" type="ORF">IFM89_008147</name>
</gene>
<protein>
    <submittedName>
        <fullName evidence="1">Uncharacterized protein</fullName>
    </submittedName>
</protein>
<dbReference type="AlphaFoldDB" id="A0A835IVL0"/>
<keyword evidence="2" id="KW-1185">Reference proteome</keyword>
<reference evidence="1 2" key="1">
    <citation type="submission" date="2020-10" db="EMBL/GenBank/DDBJ databases">
        <title>The Coptis chinensis genome and diversification of protoberbering-type alkaloids.</title>
        <authorList>
            <person name="Wang B."/>
            <person name="Shu S."/>
            <person name="Song C."/>
            <person name="Liu Y."/>
        </authorList>
    </citation>
    <scope>NUCLEOTIDE SEQUENCE [LARGE SCALE GENOMIC DNA]</scope>
    <source>
        <strain evidence="1">HL-2020</strain>
        <tissue evidence="1">Leaf</tissue>
    </source>
</reference>
<accession>A0A835IVL0</accession>
<organism evidence="1 2">
    <name type="scientific">Coptis chinensis</name>
    <dbReference type="NCBI Taxonomy" id="261450"/>
    <lineage>
        <taxon>Eukaryota</taxon>
        <taxon>Viridiplantae</taxon>
        <taxon>Streptophyta</taxon>
        <taxon>Embryophyta</taxon>
        <taxon>Tracheophyta</taxon>
        <taxon>Spermatophyta</taxon>
        <taxon>Magnoliopsida</taxon>
        <taxon>Ranunculales</taxon>
        <taxon>Ranunculaceae</taxon>
        <taxon>Coptidoideae</taxon>
        <taxon>Coptis</taxon>
    </lineage>
</organism>
<proteinExistence type="predicted"/>
<dbReference type="EMBL" id="JADFTS010000001">
    <property type="protein sequence ID" value="KAF9624209.1"/>
    <property type="molecule type" value="Genomic_DNA"/>
</dbReference>